<evidence type="ECO:0000313" key="2">
    <source>
        <dbReference type="Proteomes" id="UP000634136"/>
    </source>
</evidence>
<dbReference type="Proteomes" id="UP000634136">
    <property type="component" value="Unassembled WGS sequence"/>
</dbReference>
<comment type="caution">
    <text evidence="1">The sequence shown here is derived from an EMBL/GenBank/DDBJ whole genome shotgun (WGS) entry which is preliminary data.</text>
</comment>
<gene>
    <name evidence="1" type="ORF">G2W53_016229</name>
</gene>
<evidence type="ECO:0000313" key="1">
    <source>
        <dbReference type="EMBL" id="KAF7825065.1"/>
    </source>
</evidence>
<name>A0A834WJ60_9FABA</name>
<sequence>MSQDHTYLAAICRQNIGKGSLPLTLLTGSTRILARIGGKFVITRGAPYLAVLVDGMCIVRDSNITCARVIRNHDGDWIAGIAINLGKGSALQA</sequence>
<proteinExistence type="predicted"/>
<accession>A0A834WJ60</accession>
<reference evidence="1" key="1">
    <citation type="submission" date="2020-09" db="EMBL/GenBank/DDBJ databases">
        <title>Genome-Enabled Discovery of Anthraquinone Biosynthesis in Senna tora.</title>
        <authorList>
            <person name="Kang S.-H."/>
            <person name="Pandey R.P."/>
            <person name="Lee C.-M."/>
            <person name="Sim J.-S."/>
            <person name="Jeong J.-T."/>
            <person name="Choi B.-S."/>
            <person name="Jung M."/>
            <person name="Ginzburg D."/>
            <person name="Zhao K."/>
            <person name="Won S.Y."/>
            <person name="Oh T.-J."/>
            <person name="Yu Y."/>
            <person name="Kim N.-H."/>
            <person name="Lee O.R."/>
            <person name="Lee T.-H."/>
            <person name="Bashyal P."/>
            <person name="Kim T.-S."/>
            <person name="Lee W.-H."/>
            <person name="Kawkins C."/>
            <person name="Kim C.-K."/>
            <person name="Kim J.S."/>
            <person name="Ahn B.O."/>
            <person name="Rhee S.Y."/>
            <person name="Sohng J.K."/>
        </authorList>
    </citation>
    <scope>NUCLEOTIDE SEQUENCE</scope>
    <source>
        <tissue evidence="1">Leaf</tissue>
    </source>
</reference>
<keyword evidence="2" id="KW-1185">Reference proteome</keyword>
<protein>
    <submittedName>
        <fullName evidence="1">Uncharacterized protein</fullName>
    </submittedName>
</protein>
<organism evidence="1 2">
    <name type="scientific">Senna tora</name>
    <dbReference type="NCBI Taxonomy" id="362788"/>
    <lineage>
        <taxon>Eukaryota</taxon>
        <taxon>Viridiplantae</taxon>
        <taxon>Streptophyta</taxon>
        <taxon>Embryophyta</taxon>
        <taxon>Tracheophyta</taxon>
        <taxon>Spermatophyta</taxon>
        <taxon>Magnoliopsida</taxon>
        <taxon>eudicotyledons</taxon>
        <taxon>Gunneridae</taxon>
        <taxon>Pentapetalae</taxon>
        <taxon>rosids</taxon>
        <taxon>fabids</taxon>
        <taxon>Fabales</taxon>
        <taxon>Fabaceae</taxon>
        <taxon>Caesalpinioideae</taxon>
        <taxon>Cassia clade</taxon>
        <taxon>Senna</taxon>
    </lineage>
</organism>
<dbReference type="EMBL" id="JAAIUW010000006">
    <property type="protein sequence ID" value="KAF7825065.1"/>
    <property type="molecule type" value="Genomic_DNA"/>
</dbReference>
<dbReference type="AlphaFoldDB" id="A0A834WJ60"/>